<dbReference type="EMBL" id="JRHC01000001">
    <property type="protein sequence ID" value="KJF45356.1"/>
    <property type="molecule type" value="Genomic_DNA"/>
</dbReference>
<gene>
    <name evidence="1" type="ORF">LH29_08270</name>
</gene>
<dbReference type="Proteomes" id="UP000032544">
    <property type="component" value="Unassembled WGS sequence"/>
</dbReference>
<name>A0A0D8JFM6_9BACT</name>
<evidence type="ECO:0000313" key="1">
    <source>
        <dbReference type="EMBL" id="KJF45356.1"/>
    </source>
</evidence>
<reference evidence="1 2" key="1">
    <citation type="submission" date="2014-09" db="EMBL/GenBank/DDBJ databases">
        <title>Draft Genome Sequence of Draconibacterium sp. JN14CK-3.</title>
        <authorList>
            <person name="Dong C."/>
            <person name="Lai Q."/>
            <person name="Shao Z."/>
        </authorList>
    </citation>
    <scope>NUCLEOTIDE SEQUENCE [LARGE SCALE GENOMIC DNA]</scope>
    <source>
        <strain evidence="1 2">JN14CK-3</strain>
    </source>
</reference>
<sequence length="121" mass="13733">MGYLLRKPDTSWKVSCTTFDTGTATRTDIRSATRSNTRTTTGSDTGTATAWKKTLEIDQTGINRITIKTLIMESKRNPQVTSTSTTTKIIRNPNKEFTLFKDGMLRFNFTESRNWLEDQGK</sequence>
<accession>A0A0D8JFM6</accession>
<proteinExistence type="predicted"/>
<comment type="caution">
    <text evidence="1">The sequence shown here is derived from an EMBL/GenBank/DDBJ whole genome shotgun (WGS) entry which is preliminary data.</text>
</comment>
<evidence type="ECO:0000313" key="2">
    <source>
        <dbReference type="Proteomes" id="UP000032544"/>
    </source>
</evidence>
<protein>
    <submittedName>
        <fullName evidence="1">Uncharacterized protein</fullName>
    </submittedName>
</protein>
<organism evidence="1 2">
    <name type="scientific">Draconibacterium sediminis</name>
    <dbReference type="NCBI Taxonomy" id="1544798"/>
    <lineage>
        <taxon>Bacteria</taxon>
        <taxon>Pseudomonadati</taxon>
        <taxon>Bacteroidota</taxon>
        <taxon>Bacteroidia</taxon>
        <taxon>Marinilabiliales</taxon>
        <taxon>Prolixibacteraceae</taxon>
        <taxon>Draconibacterium</taxon>
    </lineage>
</organism>
<dbReference type="AlphaFoldDB" id="A0A0D8JFM6"/>
<keyword evidence="2" id="KW-1185">Reference proteome</keyword>